<comment type="pathway">
    <text evidence="2">Organic acid metabolism; glycolate biosynthesis; glycolate from 2-phosphoglycolate: step 1/1.</text>
</comment>
<dbReference type="InterPro" id="IPR023198">
    <property type="entry name" value="PGP-like_dom2"/>
</dbReference>
<evidence type="ECO:0000313" key="6">
    <source>
        <dbReference type="Proteomes" id="UP000193963"/>
    </source>
</evidence>
<dbReference type="EC" id="3.1.3.18" evidence="4"/>
<dbReference type="InterPro" id="IPR036412">
    <property type="entry name" value="HAD-like_sf"/>
</dbReference>
<evidence type="ECO:0000256" key="1">
    <source>
        <dbReference type="ARBA" id="ARBA00000830"/>
    </source>
</evidence>
<evidence type="ECO:0000256" key="4">
    <source>
        <dbReference type="ARBA" id="ARBA00013078"/>
    </source>
</evidence>
<dbReference type="Gene3D" id="3.40.50.1000">
    <property type="entry name" value="HAD superfamily/HAD-like"/>
    <property type="match status" value="1"/>
</dbReference>
<dbReference type="Gene3D" id="1.10.150.240">
    <property type="entry name" value="Putative phosphatase, domain 2"/>
    <property type="match status" value="1"/>
</dbReference>
<dbReference type="GO" id="GO:0008967">
    <property type="term" value="F:phosphoglycolate phosphatase activity"/>
    <property type="evidence" value="ECO:0007669"/>
    <property type="project" value="UniProtKB-EC"/>
</dbReference>
<dbReference type="PANTHER" id="PTHR43434:SF1">
    <property type="entry name" value="PHOSPHOGLYCOLATE PHOSPHATASE"/>
    <property type="match status" value="1"/>
</dbReference>
<dbReference type="RefSeq" id="WP_085885974.1">
    <property type="nucleotide sequence ID" value="NZ_FWFN01000001.1"/>
</dbReference>
<keyword evidence="5" id="KW-0378">Hydrolase</keyword>
<dbReference type="Pfam" id="PF00702">
    <property type="entry name" value="Hydrolase"/>
    <property type="match status" value="1"/>
</dbReference>
<name>A0A1X6Y3T4_9RHOB</name>
<dbReference type="PANTHER" id="PTHR43434">
    <property type="entry name" value="PHOSPHOGLYCOLATE PHOSPHATASE"/>
    <property type="match status" value="1"/>
</dbReference>
<protein>
    <recommendedName>
        <fullName evidence="4">phosphoglycolate phosphatase</fullName>
        <ecNumber evidence="4">3.1.3.18</ecNumber>
    </recommendedName>
</protein>
<comment type="catalytic activity">
    <reaction evidence="1">
        <text>2-phosphoglycolate + H2O = glycolate + phosphate</text>
        <dbReference type="Rhea" id="RHEA:14369"/>
        <dbReference type="ChEBI" id="CHEBI:15377"/>
        <dbReference type="ChEBI" id="CHEBI:29805"/>
        <dbReference type="ChEBI" id="CHEBI:43474"/>
        <dbReference type="ChEBI" id="CHEBI:58033"/>
        <dbReference type="EC" id="3.1.3.18"/>
    </reaction>
</comment>
<evidence type="ECO:0000313" key="5">
    <source>
        <dbReference type="EMBL" id="SLN09905.1"/>
    </source>
</evidence>
<dbReference type="AlphaFoldDB" id="A0A1X6Y3T4"/>
<dbReference type="OrthoDB" id="9797743at2"/>
<dbReference type="GO" id="GO:0006281">
    <property type="term" value="P:DNA repair"/>
    <property type="evidence" value="ECO:0007669"/>
    <property type="project" value="TreeGrafter"/>
</dbReference>
<reference evidence="5 6" key="1">
    <citation type="submission" date="2017-03" db="EMBL/GenBank/DDBJ databases">
        <authorList>
            <person name="Afonso C.L."/>
            <person name="Miller P.J."/>
            <person name="Scott M.A."/>
            <person name="Spackman E."/>
            <person name="Goraichik I."/>
            <person name="Dimitrov K.M."/>
            <person name="Suarez D.L."/>
            <person name="Swayne D.E."/>
        </authorList>
    </citation>
    <scope>NUCLEOTIDE SEQUENCE [LARGE SCALE GENOMIC DNA]</scope>
    <source>
        <strain evidence="5 6">CECT 7751</strain>
    </source>
</reference>
<dbReference type="Proteomes" id="UP000193963">
    <property type="component" value="Unassembled WGS sequence"/>
</dbReference>
<dbReference type="NCBIfam" id="TIGR01549">
    <property type="entry name" value="HAD-SF-IA-v1"/>
    <property type="match status" value="1"/>
</dbReference>
<organism evidence="5 6">
    <name type="scientific">Pseudooceanicola marinus</name>
    <dbReference type="NCBI Taxonomy" id="396013"/>
    <lineage>
        <taxon>Bacteria</taxon>
        <taxon>Pseudomonadati</taxon>
        <taxon>Pseudomonadota</taxon>
        <taxon>Alphaproteobacteria</taxon>
        <taxon>Rhodobacterales</taxon>
        <taxon>Paracoccaceae</taxon>
        <taxon>Pseudooceanicola</taxon>
    </lineage>
</organism>
<dbReference type="SUPFAM" id="SSF56784">
    <property type="entry name" value="HAD-like"/>
    <property type="match status" value="1"/>
</dbReference>
<dbReference type="EMBL" id="FWFN01000001">
    <property type="protein sequence ID" value="SLN09905.1"/>
    <property type="molecule type" value="Genomic_DNA"/>
</dbReference>
<dbReference type="SFLD" id="SFLDS00003">
    <property type="entry name" value="Haloacid_Dehalogenase"/>
    <property type="match status" value="1"/>
</dbReference>
<comment type="similarity">
    <text evidence="3">Belongs to the HAD-like hydrolase superfamily. CbbY/CbbZ/Gph/YieH family.</text>
</comment>
<dbReference type="InterPro" id="IPR050155">
    <property type="entry name" value="HAD-like_hydrolase_sf"/>
</dbReference>
<dbReference type="InterPro" id="IPR023214">
    <property type="entry name" value="HAD_sf"/>
</dbReference>
<dbReference type="GO" id="GO:0005829">
    <property type="term" value="C:cytosol"/>
    <property type="evidence" value="ECO:0007669"/>
    <property type="project" value="TreeGrafter"/>
</dbReference>
<dbReference type="InterPro" id="IPR006439">
    <property type="entry name" value="HAD-SF_hydro_IA"/>
</dbReference>
<evidence type="ECO:0000256" key="2">
    <source>
        <dbReference type="ARBA" id="ARBA00004818"/>
    </source>
</evidence>
<sequence length="231" mass="24381">MLRGLIFDKDGTLFDFGGTWNSWARDVIADLSGGDATRARALADALRFDLDRGEFHRDSPVIAGTNREAAELLLTQLPGRDLAGVERCLAETAAQAPLVPAAPLAPLLRELSEARGLHLGVMTNDAEFSARRQLRAAGIDGFFPFLAGFDSGHGAKPDAAPLLAFARQTGLAPDQIGMVGDSTHDMLAGRAAGMTCIAVLTGLAPREELAPHADVVLPDIGHLPDWLARAG</sequence>
<gene>
    <name evidence="5" type="primary">ppaX</name>
    <name evidence="5" type="ORF">PSM7751_00025</name>
</gene>
<keyword evidence="6" id="KW-1185">Reference proteome</keyword>
<evidence type="ECO:0000256" key="3">
    <source>
        <dbReference type="ARBA" id="ARBA00006171"/>
    </source>
</evidence>
<proteinExistence type="inferred from homology"/>
<accession>A0A1X6Y3T4</accession>
<dbReference type="SFLD" id="SFLDG01129">
    <property type="entry name" value="C1.5:_HAD__Beta-PGM__Phosphata"/>
    <property type="match status" value="1"/>
</dbReference>